<accession>A0A7Y2PP31</accession>
<dbReference type="AlphaFoldDB" id="A0A4V2LQ11"/>
<sequence length="64" mass="7413">MTTQKFDATPTPNEAMNLDDISDEKVKEAWKAYEAKPEYKKFNKHDLIESMQSSKDETNESEKA</sequence>
<proteinExistence type="predicted"/>
<reference evidence="2 3" key="1">
    <citation type="submission" date="2019-02" db="EMBL/GenBank/DDBJ databases">
        <title>High diversity of culturable Acinetobacter species in natural soil and water ecosystems.</title>
        <authorList>
            <person name="Radolfova-Krizova L."/>
            <person name="Nemec A."/>
        </authorList>
    </citation>
    <scope>NUCLEOTIDE SEQUENCE [LARGE SCALE GENOMIC DNA]</scope>
    <source>
        <strain evidence="2 3">ANC 4281</strain>
    </source>
</reference>
<dbReference type="InterPro" id="IPR049846">
    <property type="entry name" value="NF038105-like"/>
</dbReference>
<name>A0A4V2LQ11_9GAMM</name>
<evidence type="ECO:0008006" key="4">
    <source>
        <dbReference type="Google" id="ProtNLM"/>
    </source>
</evidence>
<feature type="compositionally biased region" description="Polar residues" evidence="1">
    <location>
        <begin position="1"/>
        <end position="14"/>
    </location>
</feature>
<accession>A0A4V2LQ11</accession>
<evidence type="ECO:0000256" key="1">
    <source>
        <dbReference type="SAM" id="MobiDB-lite"/>
    </source>
</evidence>
<dbReference type="EMBL" id="SJOA01000003">
    <property type="protein sequence ID" value="TCB61007.1"/>
    <property type="molecule type" value="Genomic_DNA"/>
</dbReference>
<protein>
    <recommendedName>
        <fullName evidence="4">NF038105 family protein</fullName>
    </recommendedName>
</protein>
<evidence type="ECO:0000313" key="2">
    <source>
        <dbReference type="EMBL" id="TCB61007.1"/>
    </source>
</evidence>
<feature type="region of interest" description="Disordered" evidence="1">
    <location>
        <begin position="44"/>
        <end position="64"/>
    </location>
</feature>
<comment type="caution">
    <text evidence="2">The sequence shown here is derived from an EMBL/GenBank/DDBJ whole genome shotgun (WGS) entry which is preliminary data.</text>
</comment>
<feature type="region of interest" description="Disordered" evidence="1">
    <location>
        <begin position="1"/>
        <end position="20"/>
    </location>
</feature>
<organism evidence="2 3">
    <name type="scientific">Acinetobacter terrae</name>
    <dbReference type="NCBI Taxonomy" id="2731247"/>
    <lineage>
        <taxon>Bacteria</taxon>
        <taxon>Pseudomonadati</taxon>
        <taxon>Pseudomonadota</taxon>
        <taxon>Gammaproteobacteria</taxon>
        <taxon>Moraxellales</taxon>
        <taxon>Moraxellaceae</taxon>
        <taxon>Acinetobacter</taxon>
        <taxon>Acinetobacter Taxon 24</taxon>
    </lineage>
</organism>
<evidence type="ECO:0000313" key="3">
    <source>
        <dbReference type="Proteomes" id="UP000291380"/>
    </source>
</evidence>
<gene>
    <name evidence="2" type="ORF">E0H85_03925</name>
</gene>
<dbReference type="RefSeq" id="WP_131270669.1">
    <property type="nucleotide sequence ID" value="NZ_JABERF010000019.1"/>
</dbReference>
<dbReference type="NCBIfam" id="NF038105">
    <property type="entry name" value="acin_NF038105"/>
    <property type="match status" value="1"/>
</dbReference>
<dbReference type="OrthoDB" id="6697835at2"/>
<dbReference type="Proteomes" id="UP000291380">
    <property type="component" value="Unassembled WGS sequence"/>
</dbReference>